<evidence type="ECO:0000256" key="1">
    <source>
        <dbReference type="SAM" id="MobiDB-lite"/>
    </source>
</evidence>
<evidence type="ECO:0000313" key="2">
    <source>
        <dbReference type="EMBL" id="GAG68483.1"/>
    </source>
</evidence>
<sequence length="175" mass="19704">LPVTVSATVVKKGERIREEELIKKEDLKEKHRIEVKLAAADPIETDRKALLGRTLQGEGIIDWRTNLIKYQGYTRDEAEDIITQTLADQASLGDPMLKGLLARKAMEKLGMTEELEKIKQDEAKQREMMEQLATQEAGGVGREGGPPRTMNIQNPEAMGQADMILSQRSQRRPPR</sequence>
<organism evidence="2">
    <name type="scientific">marine sediment metagenome</name>
    <dbReference type="NCBI Taxonomy" id="412755"/>
    <lineage>
        <taxon>unclassified sequences</taxon>
        <taxon>metagenomes</taxon>
        <taxon>ecological metagenomes</taxon>
    </lineage>
</organism>
<comment type="caution">
    <text evidence="2">The sequence shown here is derived from an EMBL/GenBank/DDBJ whole genome shotgun (WGS) entry which is preliminary data.</text>
</comment>
<gene>
    <name evidence="2" type="ORF">S01H4_20924</name>
</gene>
<protein>
    <submittedName>
        <fullName evidence="2">Uncharacterized protein</fullName>
    </submittedName>
</protein>
<dbReference type="EMBL" id="BART01009442">
    <property type="protein sequence ID" value="GAG68483.1"/>
    <property type="molecule type" value="Genomic_DNA"/>
</dbReference>
<name>X1A6T7_9ZZZZ</name>
<feature type="region of interest" description="Disordered" evidence="1">
    <location>
        <begin position="134"/>
        <end position="175"/>
    </location>
</feature>
<proteinExistence type="predicted"/>
<accession>X1A6T7</accession>
<reference evidence="2" key="1">
    <citation type="journal article" date="2014" name="Front. Microbiol.">
        <title>High frequency of phylogenetically diverse reductive dehalogenase-homologous genes in deep subseafloor sedimentary metagenomes.</title>
        <authorList>
            <person name="Kawai M."/>
            <person name="Futagami T."/>
            <person name="Toyoda A."/>
            <person name="Takaki Y."/>
            <person name="Nishi S."/>
            <person name="Hori S."/>
            <person name="Arai W."/>
            <person name="Tsubouchi T."/>
            <person name="Morono Y."/>
            <person name="Uchiyama I."/>
            <person name="Ito T."/>
            <person name="Fujiyama A."/>
            <person name="Inagaki F."/>
            <person name="Takami H."/>
        </authorList>
    </citation>
    <scope>NUCLEOTIDE SEQUENCE</scope>
    <source>
        <strain evidence="2">Expedition CK06-06</strain>
    </source>
</reference>
<dbReference type="AlphaFoldDB" id="X1A6T7"/>
<feature type="non-terminal residue" evidence="2">
    <location>
        <position position="1"/>
    </location>
</feature>